<dbReference type="GO" id="GO:0005506">
    <property type="term" value="F:iron ion binding"/>
    <property type="evidence" value="ECO:0007669"/>
    <property type="project" value="InterPro"/>
</dbReference>
<evidence type="ECO:0000256" key="1">
    <source>
        <dbReference type="ARBA" id="ARBA00004496"/>
    </source>
</evidence>
<dbReference type="SUPFAM" id="SSF81296">
    <property type="entry name" value="E set domains"/>
    <property type="match status" value="1"/>
</dbReference>
<dbReference type="GO" id="GO:0008849">
    <property type="term" value="F:enterochelin esterase activity"/>
    <property type="evidence" value="ECO:0007669"/>
    <property type="project" value="InterPro"/>
</dbReference>
<dbReference type="NCBIfam" id="NF007758">
    <property type="entry name" value="PRK10439.1"/>
    <property type="match status" value="1"/>
</dbReference>
<evidence type="ECO:0000256" key="3">
    <source>
        <dbReference type="ARBA" id="ARBA00022801"/>
    </source>
</evidence>
<dbReference type="InterPro" id="IPR013783">
    <property type="entry name" value="Ig-like_fold"/>
</dbReference>
<comment type="caution">
    <text evidence="6">The sequence shown here is derived from an EMBL/GenBank/DDBJ whole genome shotgun (WGS) entry which is preliminary data.</text>
</comment>
<dbReference type="Gene3D" id="2.60.40.10">
    <property type="entry name" value="Immunoglobulins"/>
    <property type="match status" value="1"/>
</dbReference>
<dbReference type="GO" id="GO:0006826">
    <property type="term" value="P:iron ion transport"/>
    <property type="evidence" value="ECO:0007669"/>
    <property type="project" value="InterPro"/>
</dbReference>
<dbReference type="AlphaFoldDB" id="A0A8J3FMM4"/>
<dbReference type="GO" id="GO:0005975">
    <property type="term" value="P:carbohydrate metabolic process"/>
    <property type="evidence" value="ECO:0007669"/>
    <property type="project" value="UniProtKB-ARBA"/>
</dbReference>
<feature type="domain" description="Enterochelin esterase N-terminal" evidence="5">
    <location>
        <begin position="62"/>
        <end position="178"/>
    </location>
</feature>
<keyword evidence="3" id="KW-0378">Hydrolase</keyword>
<dbReference type="Proteomes" id="UP000656042">
    <property type="component" value="Unassembled WGS sequence"/>
</dbReference>
<dbReference type="RefSeq" id="WP_189077684.1">
    <property type="nucleotide sequence ID" value="NZ_BMMX01000001.1"/>
</dbReference>
<organism evidence="6 7">
    <name type="scientific">Mangrovihabitans endophyticus</name>
    <dbReference type="NCBI Taxonomy" id="1751298"/>
    <lineage>
        <taxon>Bacteria</taxon>
        <taxon>Bacillati</taxon>
        <taxon>Actinomycetota</taxon>
        <taxon>Actinomycetes</taxon>
        <taxon>Micromonosporales</taxon>
        <taxon>Micromonosporaceae</taxon>
        <taxon>Mangrovihabitans</taxon>
    </lineage>
</organism>
<proteinExistence type="inferred from homology"/>
<evidence type="ECO:0000256" key="2">
    <source>
        <dbReference type="ARBA" id="ARBA00022490"/>
    </source>
</evidence>
<name>A0A8J3FMM4_9ACTN</name>
<dbReference type="InterPro" id="IPR050583">
    <property type="entry name" value="Mycobacterial_A85_antigen"/>
</dbReference>
<dbReference type="Pfam" id="PF00756">
    <property type="entry name" value="Esterase"/>
    <property type="match status" value="1"/>
</dbReference>
<dbReference type="InterPro" id="IPR029058">
    <property type="entry name" value="AB_hydrolase_fold"/>
</dbReference>
<dbReference type="Pfam" id="PF11806">
    <property type="entry name" value="Enterochelin_N"/>
    <property type="match status" value="1"/>
</dbReference>
<dbReference type="PANTHER" id="PTHR48098">
    <property type="entry name" value="ENTEROCHELIN ESTERASE-RELATED"/>
    <property type="match status" value="1"/>
</dbReference>
<keyword evidence="2" id="KW-0963">Cytoplasm</keyword>
<sequence>MPAVPPTSVPPRVPRPWPPPVAVSPRIEQLREAGPGAVADFWARIGRDGAPLVESDGDAILLTFLWRQRRPTRDVLVLVNKLADRHDLGASRMRRMPGTDLWHLTYRVRPDWQGSYQFAPDEDLAAPDSAGTAQDPAHWRRVAARVVADPLNPVTLPQERPPHKSVATAPAAAARPRWWLPDPAVPAGRVDVVEVPGAPAGGPRRVWRYRPPGDRRDAGRYPLLVLLDGDIWGTVTPVAPMLDNLIAAGRIPPVVALMPDSAGRTTRFTEYACHPGFAAFLRGDLIEHAAAGLRVTGDPARTVVAGQSLGGLAAAFAAFCAPERFGNVLSQSGAFWWPSNLPGDAERFTRTVSGAARRPVRWHLEAGLDEWVALDPNRRLRDALTGRGYDLTYAEFAGGHDRVCWRARFGDALAGLLTPVTAPG</sequence>
<dbReference type="GO" id="GO:0005737">
    <property type="term" value="C:cytoplasm"/>
    <property type="evidence" value="ECO:0007669"/>
    <property type="project" value="UniProtKB-SubCell"/>
</dbReference>
<dbReference type="Gene3D" id="3.40.50.1820">
    <property type="entry name" value="alpha/beta hydrolase"/>
    <property type="match status" value="1"/>
</dbReference>
<dbReference type="PANTHER" id="PTHR48098:SF3">
    <property type="entry name" value="IRON(III) ENTEROBACTIN ESTERASE"/>
    <property type="match status" value="1"/>
</dbReference>
<dbReference type="InterPro" id="IPR000801">
    <property type="entry name" value="Esterase-like"/>
</dbReference>
<accession>A0A8J3FMM4</accession>
<evidence type="ECO:0000313" key="7">
    <source>
        <dbReference type="Proteomes" id="UP000656042"/>
    </source>
</evidence>
<reference evidence="6" key="2">
    <citation type="submission" date="2020-09" db="EMBL/GenBank/DDBJ databases">
        <authorList>
            <person name="Sun Q."/>
            <person name="Zhou Y."/>
        </authorList>
    </citation>
    <scope>NUCLEOTIDE SEQUENCE</scope>
    <source>
        <strain evidence="6">CGMCC 4.7299</strain>
    </source>
</reference>
<dbReference type="InterPro" id="IPR014756">
    <property type="entry name" value="Ig_E-set"/>
</dbReference>
<keyword evidence="7" id="KW-1185">Reference proteome</keyword>
<reference evidence="6" key="1">
    <citation type="journal article" date="2014" name="Int. J. Syst. Evol. Microbiol.">
        <title>Complete genome sequence of Corynebacterium casei LMG S-19264T (=DSM 44701T), isolated from a smear-ripened cheese.</title>
        <authorList>
            <consortium name="US DOE Joint Genome Institute (JGI-PGF)"/>
            <person name="Walter F."/>
            <person name="Albersmeier A."/>
            <person name="Kalinowski J."/>
            <person name="Ruckert C."/>
        </authorList>
    </citation>
    <scope>NUCLEOTIDE SEQUENCE</scope>
    <source>
        <strain evidence="6">CGMCC 4.7299</strain>
    </source>
</reference>
<evidence type="ECO:0000256" key="4">
    <source>
        <dbReference type="ARBA" id="ARBA00024201"/>
    </source>
</evidence>
<dbReference type="SUPFAM" id="SSF53474">
    <property type="entry name" value="alpha/beta-Hydrolases"/>
    <property type="match status" value="1"/>
</dbReference>
<dbReference type="EMBL" id="BMMX01000001">
    <property type="protein sequence ID" value="GGK77151.1"/>
    <property type="molecule type" value="Genomic_DNA"/>
</dbReference>
<gene>
    <name evidence="6" type="primary">fes</name>
    <name evidence="6" type="ORF">GCM10012284_08930</name>
</gene>
<dbReference type="InterPro" id="IPR021764">
    <property type="entry name" value="Enterochelin_esterase_N"/>
</dbReference>
<evidence type="ECO:0000259" key="5">
    <source>
        <dbReference type="Pfam" id="PF11806"/>
    </source>
</evidence>
<protein>
    <submittedName>
        <fullName evidence="6">Enterochelin esterase</fullName>
    </submittedName>
</protein>
<comment type="similarity">
    <text evidence="4">Belongs to the Fes family.</text>
</comment>
<evidence type="ECO:0000313" key="6">
    <source>
        <dbReference type="EMBL" id="GGK77151.1"/>
    </source>
</evidence>
<comment type="subcellular location">
    <subcellularLocation>
        <location evidence="1">Cytoplasm</location>
    </subcellularLocation>
</comment>